<accession>A0A2S3X521</accession>
<protein>
    <submittedName>
        <fullName evidence="1">Uncharacterized protein</fullName>
    </submittedName>
</protein>
<comment type="caution">
    <text evidence="1">The sequence shown here is derived from an EMBL/GenBank/DDBJ whole genome shotgun (WGS) entry which is preliminary data.</text>
</comment>
<reference evidence="1 2" key="2">
    <citation type="submission" date="2018-03" db="EMBL/GenBank/DDBJ databases">
        <title>Draft genome of Pseudomonas putida strain KH-21-114.</title>
        <authorList>
            <person name="Yoshizawa S."/>
            <person name="Khan N.H."/>
            <person name="Nishimura M."/>
            <person name="Chiura H.X."/>
            <person name="Ogura Y."/>
            <person name="Hayashi T."/>
            <person name="Kogure K."/>
        </authorList>
    </citation>
    <scope>NUCLEOTIDE SEQUENCE [LARGE SCALE GENOMIC DNA]</scope>
    <source>
        <strain evidence="1 2">KH-21-114</strain>
    </source>
</reference>
<proteinExistence type="predicted"/>
<evidence type="ECO:0000313" key="2">
    <source>
        <dbReference type="Proteomes" id="UP000237230"/>
    </source>
</evidence>
<organism evidence="1 2">
    <name type="scientific">Pseudomonas putida</name>
    <name type="common">Arthrobacter siderocapsulatus</name>
    <dbReference type="NCBI Taxonomy" id="303"/>
    <lineage>
        <taxon>Bacteria</taxon>
        <taxon>Pseudomonadati</taxon>
        <taxon>Pseudomonadota</taxon>
        <taxon>Gammaproteobacteria</taxon>
        <taxon>Pseudomonadales</taxon>
        <taxon>Pseudomonadaceae</taxon>
        <taxon>Pseudomonas</taxon>
    </lineage>
</organism>
<name>A0A2S3X521_PSEPU</name>
<sequence>MQGDSMAIDSVLIRILRAFTSFNQRLFLRRLNKEEVNLIDHYRTLPERDRIAVRYMCTAIHKTSMKQPD</sequence>
<dbReference type="Proteomes" id="UP000237230">
    <property type="component" value="Unassembled WGS sequence"/>
</dbReference>
<gene>
    <name evidence="1" type="ORF">BGP84_13360</name>
</gene>
<dbReference type="EMBL" id="MINH01000019">
    <property type="protein sequence ID" value="POG10664.1"/>
    <property type="molecule type" value="Genomic_DNA"/>
</dbReference>
<evidence type="ECO:0000313" key="1">
    <source>
        <dbReference type="EMBL" id="POG10664.1"/>
    </source>
</evidence>
<dbReference type="AlphaFoldDB" id="A0A2S3X521"/>
<reference evidence="1 2" key="1">
    <citation type="submission" date="2016-08" db="EMBL/GenBank/DDBJ databases">
        <authorList>
            <person name="Seilhamer J.J."/>
        </authorList>
    </citation>
    <scope>NUCLEOTIDE SEQUENCE [LARGE SCALE GENOMIC DNA]</scope>
    <source>
        <strain evidence="1 2">KH-21-114</strain>
    </source>
</reference>